<dbReference type="EMBL" id="LUTY01001770">
    <property type="protein sequence ID" value="OAD21247.1"/>
    <property type="molecule type" value="Genomic_DNA"/>
</dbReference>
<dbReference type="Proteomes" id="UP000076962">
    <property type="component" value="Unassembled WGS sequence"/>
</dbReference>
<evidence type="ECO:0000313" key="5">
    <source>
        <dbReference type="Proteomes" id="UP000076962"/>
    </source>
</evidence>
<keyword evidence="1 4" id="KW-0808">Transferase</keyword>
<protein>
    <submittedName>
        <fullName evidence="4">Glycosyl transferase group 1</fullName>
        <ecNumber evidence="4">2.4.-.-</ecNumber>
    </submittedName>
</protein>
<organism evidence="4 5">
    <name type="scientific">Candidatus Thiomargarita nelsonii</name>
    <dbReference type="NCBI Taxonomy" id="1003181"/>
    <lineage>
        <taxon>Bacteria</taxon>
        <taxon>Pseudomonadati</taxon>
        <taxon>Pseudomonadota</taxon>
        <taxon>Gammaproteobacteria</taxon>
        <taxon>Thiotrichales</taxon>
        <taxon>Thiotrichaceae</taxon>
        <taxon>Thiomargarita</taxon>
    </lineage>
</organism>
<dbReference type="Gene3D" id="3.40.50.2000">
    <property type="entry name" value="Glycogen Phosphorylase B"/>
    <property type="match status" value="2"/>
</dbReference>
<keyword evidence="5" id="KW-1185">Reference proteome</keyword>
<dbReference type="CDD" id="cd03794">
    <property type="entry name" value="GT4_WbuB-like"/>
    <property type="match status" value="1"/>
</dbReference>
<gene>
    <name evidence="4" type="ORF">THIOM_002991</name>
</gene>
<evidence type="ECO:0000256" key="1">
    <source>
        <dbReference type="ARBA" id="ARBA00022679"/>
    </source>
</evidence>
<dbReference type="SUPFAM" id="SSF53756">
    <property type="entry name" value="UDP-Glycosyltransferase/glycogen phosphorylase"/>
    <property type="match status" value="1"/>
</dbReference>
<feature type="domain" description="Glycosyltransferase subfamily 4-like N-terminal" evidence="3">
    <location>
        <begin position="101"/>
        <end position="224"/>
    </location>
</feature>
<dbReference type="InterPro" id="IPR028098">
    <property type="entry name" value="Glyco_trans_4-like_N"/>
</dbReference>
<dbReference type="AlphaFoldDB" id="A0A176RZY4"/>
<dbReference type="EC" id="2.4.-.-" evidence="4"/>
<proteinExistence type="predicted"/>
<evidence type="ECO:0000259" key="3">
    <source>
        <dbReference type="Pfam" id="PF13439"/>
    </source>
</evidence>
<dbReference type="Pfam" id="PF13439">
    <property type="entry name" value="Glyco_transf_4"/>
    <property type="match status" value="1"/>
</dbReference>
<dbReference type="GO" id="GO:0016757">
    <property type="term" value="F:glycosyltransferase activity"/>
    <property type="evidence" value="ECO:0007669"/>
    <property type="project" value="UniProtKB-KW"/>
</dbReference>
<feature type="domain" description="Glycosyl transferase family 1" evidence="2">
    <location>
        <begin position="242"/>
        <end position="362"/>
    </location>
</feature>
<dbReference type="GO" id="GO:0009103">
    <property type="term" value="P:lipopolysaccharide biosynthetic process"/>
    <property type="evidence" value="ECO:0007669"/>
    <property type="project" value="TreeGrafter"/>
</dbReference>
<sequence>MKALIISYYFPPYGGGATVRIHSFVKYLPKEGIIPIILTAKSEYYDSTYLDNQLLTEYWADVTIYRSKVLFGGTLKKAKEEALVGAEESFSLKRSVKKAIKNLLIPDEHIFWLMGSLGSIKDIMRQHKIDVIISTGPPFSAHLLAALIARKYNILTILDYRDLWSDNEFYSKGKLSNKLHSLLEKFTINSAKHVICTNLAAKKAMITKFELEHSNISVIENGYDGEVLFDALHNANKPLSDKIIRINYIGSLTRKRTPKYFLLAVKKFTQLYSTKTIEIGFIGYTADSHIKLVHDMNLESVVKFYGSVPRKQALEIMCNSEVLVILQRKSEGGRTAIPGKLYEYLAIGKPIITMDEGFGASSQFLQSLKLPFISEYDDVDAILGNIVKIYFNYKDIHSQFLSQKNIVKTYERSEQAKKLAYIVTKKIHED</sequence>
<keyword evidence="4" id="KW-0328">Glycosyltransferase</keyword>
<reference evidence="4 5" key="1">
    <citation type="submission" date="2016-05" db="EMBL/GenBank/DDBJ databases">
        <title>Single-cell genome of chain-forming Candidatus Thiomargarita nelsonii and comparison to other large sulfur-oxidizing bacteria.</title>
        <authorList>
            <person name="Winkel M."/>
            <person name="Salman V."/>
            <person name="Woyke T."/>
            <person name="Schulz-Vogt H."/>
            <person name="Richter M."/>
            <person name="Flood B."/>
            <person name="Bailey J."/>
            <person name="Amann R."/>
            <person name="Mussmann M."/>
        </authorList>
    </citation>
    <scope>NUCLEOTIDE SEQUENCE [LARGE SCALE GENOMIC DNA]</scope>
    <source>
        <strain evidence="4 5">THI036</strain>
    </source>
</reference>
<dbReference type="PANTHER" id="PTHR46401">
    <property type="entry name" value="GLYCOSYLTRANSFERASE WBBK-RELATED"/>
    <property type="match status" value="1"/>
</dbReference>
<name>A0A176RZY4_9GAMM</name>
<comment type="caution">
    <text evidence="4">The sequence shown here is derived from an EMBL/GenBank/DDBJ whole genome shotgun (WGS) entry which is preliminary data.</text>
</comment>
<dbReference type="PANTHER" id="PTHR46401:SF2">
    <property type="entry name" value="GLYCOSYLTRANSFERASE WBBK-RELATED"/>
    <property type="match status" value="1"/>
</dbReference>
<dbReference type="InterPro" id="IPR001296">
    <property type="entry name" value="Glyco_trans_1"/>
</dbReference>
<accession>A0A176RZY4</accession>
<dbReference type="Pfam" id="PF00534">
    <property type="entry name" value="Glycos_transf_1"/>
    <property type="match status" value="1"/>
</dbReference>
<evidence type="ECO:0000259" key="2">
    <source>
        <dbReference type="Pfam" id="PF00534"/>
    </source>
</evidence>
<evidence type="ECO:0000313" key="4">
    <source>
        <dbReference type="EMBL" id="OAD21247.1"/>
    </source>
</evidence>